<name>A0A9W8Y1E4_9PLEO</name>
<dbReference type="PANTHER" id="PTHR36448">
    <property type="entry name" value="BLR7373 PROTEIN"/>
    <property type="match status" value="1"/>
</dbReference>
<dbReference type="PANTHER" id="PTHR36448:SF3">
    <property type="entry name" value="CUPIN TYPE-2 DOMAIN-CONTAINING PROTEIN"/>
    <property type="match status" value="1"/>
</dbReference>
<dbReference type="EMBL" id="JAPEUY010000018">
    <property type="protein sequence ID" value="KAJ4363974.1"/>
    <property type="molecule type" value="Genomic_DNA"/>
</dbReference>
<sequence length="244" mass="27176">MVVKVKTYKLPPTSLIPNSPYPLLHYPGLLRSEVSSPDFSTTDLFDLFARNGWQSQWIARYGPDIQSHYHSTTHECMAVISGQGATIRFGVADSKDWDHGKFPLGDRADGEEGGLELQAAMGDVFIIPAGVSHKTFKPRPGTQSLTFHQPEDIKEGKAKHVTPEKEKARREFFGNVVVEGEFMMMGAYPYGGVWDFAVGGEYKGHEEDVWHVPRPEKDPVLGLSEEGLIGLWAGNQEIAKQEVY</sequence>
<dbReference type="CDD" id="cd02219">
    <property type="entry name" value="cupin_YjlB-like"/>
    <property type="match status" value="1"/>
</dbReference>
<organism evidence="1 2">
    <name type="scientific">Neocucurbitaria cava</name>
    <dbReference type="NCBI Taxonomy" id="798079"/>
    <lineage>
        <taxon>Eukaryota</taxon>
        <taxon>Fungi</taxon>
        <taxon>Dikarya</taxon>
        <taxon>Ascomycota</taxon>
        <taxon>Pezizomycotina</taxon>
        <taxon>Dothideomycetes</taxon>
        <taxon>Pleosporomycetidae</taxon>
        <taxon>Pleosporales</taxon>
        <taxon>Pleosporineae</taxon>
        <taxon>Cucurbitariaceae</taxon>
        <taxon>Neocucurbitaria</taxon>
    </lineage>
</organism>
<keyword evidence="2" id="KW-1185">Reference proteome</keyword>
<protein>
    <recommendedName>
        <fullName evidence="3">Cupin type-1 domain-containing protein</fullName>
    </recommendedName>
</protein>
<dbReference type="AlphaFoldDB" id="A0A9W8Y1E4"/>
<dbReference type="OrthoDB" id="2446447at2759"/>
<proteinExistence type="predicted"/>
<evidence type="ECO:0000313" key="1">
    <source>
        <dbReference type="EMBL" id="KAJ4363974.1"/>
    </source>
</evidence>
<gene>
    <name evidence="1" type="ORF">N0V83_009428</name>
</gene>
<dbReference type="InterPro" id="IPR014710">
    <property type="entry name" value="RmlC-like_jellyroll"/>
</dbReference>
<accession>A0A9W8Y1E4</accession>
<comment type="caution">
    <text evidence="1">The sequence shown here is derived from an EMBL/GenBank/DDBJ whole genome shotgun (WGS) entry which is preliminary data.</text>
</comment>
<evidence type="ECO:0008006" key="3">
    <source>
        <dbReference type="Google" id="ProtNLM"/>
    </source>
</evidence>
<reference evidence="1" key="1">
    <citation type="submission" date="2022-10" db="EMBL/GenBank/DDBJ databases">
        <title>Tapping the CABI collections for fungal endophytes: first genome assemblies for Collariella, Neodidymelliopsis, Ascochyta clinopodiicola, Didymella pomorum, Didymosphaeria variabile, Neocosmospora piperis and Neocucurbitaria cava.</title>
        <authorList>
            <person name="Hill R."/>
        </authorList>
    </citation>
    <scope>NUCLEOTIDE SEQUENCE</scope>
    <source>
        <strain evidence="1">IMI 356814</strain>
    </source>
</reference>
<dbReference type="Proteomes" id="UP001140560">
    <property type="component" value="Unassembled WGS sequence"/>
</dbReference>
<dbReference type="SUPFAM" id="SSF51182">
    <property type="entry name" value="RmlC-like cupins"/>
    <property type="match status" value="1"/>
</dbReference>
<evidence type="ECO:0000313" key="2">
    <source>
        <dbReference type="Proteomes" id="UP001140560"/>
    </source>
</evidence>
<dbReference type="InterPro" id="IPR011051">
    <property type="entry name" value="RmlC_Cupin_sf"/>
</dbReference>
<dbReference type="InterPro" id="IPR047121">
    <property type="entry name" value="YjiB-like"/>
</dbReference>
<dbReference type="Gene3D" id="2.60.120.10">
    <property type="entry name" value="Jelly Rolls"/>
    <property type="match status" value="1"/>
</dbReference>